<gene>
    <name evidence="6" type="ORF">COF40_19110</name>
</gene>
<protein>
    <submittedName>
        <fullName evidence="6">Sporulation protein YjcZ</fullName>
    </submittedName>
</protein>
<evidence type="ECO:0000313" key="6">
    <source>
        <dbReference type="EMBL" id="PHD67696.1"/>
    </source>
</evidence>
<comment type="similarity">
    <text evidence="2">Belongs to the SscA family.</text>
</comment>
<name>A0A2B5Y127_9BACI</name>
<reference evidence="6 7" key="1">
    <citation type="submission" date="2017-09" db="EMBL/GenBank/DDBJ databases">
        <title>Large-scale bioinformatics analysis of Bacillus genomes uncovers conserved roles of natural products in bacterial physiology.</title>
        <authorList>
            <consortium name="Agbiome Team Llc"/>
            <person name="Bleich R.M."/>
            <person name="Grubbs K.J."/>
            <person name="Santa Maria K.C."/>
            <person name="Allen S.E."/>
            <person name="Farag S."/>
            <person name="Shank E.A."/>
            <person name="Bowers A."/>
        </authorList>
    </citation>
    <scope>NUCLEOTIDE SEQUENCE [LARGE SCALE GENOMIC DNA]</scope>
    <source>
        <strain evidence="6 7">AFS044250</strain>
    </source>
</reference>
<evidence type="ECO:0000256" key="5">
    <source>
        <dbReference type="ARBA" id="ARBA00023136"/>
    </source>
</evidence>
<accession>A0A2B5Y127</accession>
<dbReference type="NCBIfam" id="TIGR01732">
    <property type="entry name" value="tiny_TM_bacill"/>
    <property type="match status" value="1"/>
</dbReference>
<comment type="caution">
    <text evidence="6">The sequence shown here is derived from an EMBL/GenBank/DDBJ whole genome shotgun (WGS) entry which is preliminary data.</text>
</comment>
<dbReference type="InterPro" id="IPR010070">
    <property type="entry name" value="YjcZ-like"/>
</dbReference>
<evidence type="ECO:0000256" key="3">
    <source>
        <dbReference type="ARBA" id="ARBA00022692"/>
    </source>
</evidence>
<dbReference type="Pfam" id="PF09680">
    <property type="entry name" value="YjcZ_2"/>
    <property type="match status" value="1"/>
</dbReference>
<evidence type="ECO:0000256" key="2">
    <source>
        <dbReference type="ARBA" id="ARBA00010221"/>
    </source>
</evidence>
<organism evidence="6 7">
    <name type="scientific">Bacillus toyonensis</name>
    <dbReference type="NCBI Taxonomy" id="155322"/>
    <lineage>
        <taxon>Bacteria</taxon>
        <taxon>Bacillati</taxon>
        <taxon>Bacillota</taxon>
        <taxon>Bacilli</taxon>
        <taxon>Bacillales</taxon>
        <taxon>Bacillaceae</taxon>
        <taxon>Bacillus</taxon>
        <taxon>Bacillus cereus group</taxon>
    </lineage>
</organism>
<dbReference type="GO" id="GO:0016020">
    <property type="term" value="C:membrane"/>
    <property type="evidence" value="ECO:0007669"/>
    <property type="project" value="UniProtKB-SubCell"/>
</dbReference>
<evidence type="ECO:0000313" key="7">
    <source>
        <dbReference type="Proteomes" id="UP000225997"/>
    </source>
</evidence>
<keyword evidence="3" id="KW-0812">Transmembrane</keyword>
<evidence type="ECO:0000256" key="4">
    <source>
        <dbReference type="ARBA" id="ARBA00022989"/>
    </source>
</evidence>
<dbReference type="EMBL" id="NUSQ01000086">
    <property type="protein sequence ID" value="PHD67696.1"/>
    <property type="molecule type" value="Genomic_DNA"/>
</dbReference>
<comment type="subcellular location">
    <subcellularLocation>
        <location evidence="1">Membrane</location>
        <topology evidence="1">Single-pass membrane protein</topology>
    </subcellularLocation>
</comment>
<proteinExistence type="inferred from homology"/>
<sequence>MTNLENYKVKTAYNNKEDIHMGYGGSGGGEDGQAGKSGFPLIIVLFIVLIIVGVSYIGLGF</sequence>
<dbReference type="Proteomes" id="UP000225997">
    <property type="component" value="Unassembled WGS sequence"/>
</dbReference>
<keyword evidence="4" id="KW-1133">Transmembrane helix</keyword>
<dbReference type="AlphaFoldDB" id="A0A2B5Y127"/>
<keyword evidence="5" id="KW-0472">Membrane</keyword>
<evidence type="ECO:0000256" key="1">
    <source>
        <dbReference type="ARBA" id="ARBA00004167"/>
    </source>
</evidence>